<organism evidence="2 3">
    <name type="scientific">Photobacterium swingsii</name>
    <dbReference type="NCBI Taxonomy" id="680026"/>
    <lineage>
        <taxon>Bacteria</taxon>
        <taxon>Pseudomonadati</taxon>
        <taxon>Pseudomonadota</taxon>
        <taxon>Gammaproteobacteria</taxon>
        <taxon>Vibrionales</taxon>
        <taxon>Vibrionaceae</taxon>
        <taxon>Photobacterium</taxon>
    </lineage>
</organism>
<dbReference type="AlphaFoldDB" id="A0A0J8XZZ8"/>
<dbReference type="Gene3D" id="3.40.50.720">
    <property type="entry name" value="NAD(P)-binding Rossmann-like Domain"/>
    <property type="match status" value="1"/>
</dbReference>
<dbReference type="RefSeq" id="WP_048898311.1">
    <property type="nucleotide sequence ID" value="NZ_AP024852.1"/>
</dbReference>
<dbReference type="PANTHER" id="PTHR15020:SF50">
    <property type="entry name" value="UPF0659 PROTEIN YMR090W"/>
    <property type="match status" value="1"/>
</dbReference>
<dbReference type="InterPro" id="IPR036291">
    <property type="entry name" value="NAD(P)-bd_dom_sf"/>
</dbReference>
<dbReference type="EMBL" id="PYLZ01000008">
    <property type="protein sequence ID" value="PSW23449.1"/>
    <property type="molecule type" value="Genomic_DNA"/>
</dbReference>
<sequence>MNTIVVWGAASGLGAAMVDYFHRQGESVIAVARNPSKNPRLQALGIPSISCDATDVQLVEKTVAALPADAWVVSTMGSFHAEVPVDYIGHRYLINALEQHKIQRFLLVTSLGCGDSWQYLSDAAKKGFGAAVREKSLAEAWLQSSTLDYTILRPGGLKDGDVTNDGELSQHTEVHGLIHRSEVARLALQLLTDKASIGEIYQCVDPRLTW</sequence>
<dbReference type="Proteomes" id="UP000240481">
    <property type="component" value="Unassembled WGS sequence"/>
</dbReference>
<evidence type="ECO:0000259" key="1">
    <source>
        <dbReference type="Pfam" id="PF13460"/>
    </source>
</evidence>
<dbReference type="Pfam" id="PF13460">
    <property type="entry name" value="NAD_binding_10"/>
    <property type="match status" value="1"/>
</dbReference>
<protein>
    <submittedName>
        <fullName evidence="2">Flavin reductase</fullName>
    </submittedName>
</protein>
<evidence type="ECO:0000313" key="2">
    <source>
        <dbReference type="EMBL" id="PSW23449.1"/>
    </source>
</evidence>
<proteinExistence type="predicted"/>
<feature type="domain" description="NAD(P)-binding" evidence="1">
    <location>
        <begin position="8"/>
        <end position="193"/>
    </location>
</feature>
<dbReference type="InterPro" id="IPR016040">
    <property type="entry name" value="NAD(P)-bd_dom"/>
</dbReference>
<dbReference type="OrthoDB" id="9803892at2"/>
<dbReference type="SUPFAM" id="SSF51735">
    <property type="entry name" value="NAD(P)-binding Rossmann-fold domains"/>
    <property type="match status" value="1"/>
</dbReference>
<keyword evidence="3" id="KW-1185">Reference proteome</keyword>
<dbReference type="PANTHER" id="PTHR15020">
    <property type="entry name" value="FLAVIN REDUCTASE-RELATED"/>
    <property type="match status" value="1"/>
</dbReference>
<accession>A0A0J8XZZ8</accession>
<comment type="caution">
    <text evidence="2">The sequence shown here is derived from an EMBL/GenBank/DDBJ whole genome shotgun (WGS) entry which is preliminary data.</text>
</comment>
<name>A0A0J8XZZ8_9GAMM</name>
<reference evidence="2 3" key="1">
    <citation type="submission" date="2018-01" db="EMBL/GenBank/DDBJ databases">
        <title>Whole genome sequencing of Histamine producing bacteria.</title>
        <authorList>
            <person name="Butler K."/>
        </authorList>
    </citation>
    <scope>NUCLEOTIDE SEQUENCE [LARGE SCALE GENOMIC DNA]</scope>
    <source>
        <strain evidence="2 3">DSM 24669</strain>
    </source>
</reference>
<dbReference type="STRING" id="680026.AB733_08140"/>
<gene>
    <name evidence="2" type="ORF">C9I94_15090</name>
</gene>
<evidence type="ECO:0000313" key="3">
    <source>
        <dbReference type="Proteomes" id="UP000240481"/>
    </source>
</evidence>